<dbReference type="OrthoDB" id="9787779at2"/>
<evidence type="ECO:0000256" key="3">
    <source>
        <dbReference type="ARBA" id="ARBA00022630"/>
    </source>
</evidence>
<dbReference type="Gene3D" id="3.50.50.60">
    <property type="entry name" value="FAD/NAD(P)-binding domain"/>
    <property type="match status" value="2"/>
</dbReference>
<evidence type="ECO:0000259" key="7">
    <source>
        <dbReference type="Pfam" id="PF05199"/>
    </source>
</evidence>
<dbReference type="STRING" id="331113.SNE_A17850"/>
<dbReference type="SUPFAM" id="SSF51905">
    <property type="entry name" value="FAD/NAD(P)-binding domain"/>
    <property type="match status" value="1"/>
</dbReference>
<reference evidence="8 9" key="2">
    <citation type="journal article" date="2011" name="Mol. Biol. Evol.">
        <title>Unity in variety--the pan-genome of the Chlamydiae.</title>
        <authorList>
            <person name="Collingro A."/>
            <person name="Tischler P."/>
            <person name="Weinmaier T."/>
            <person name="Penz T."/>
            <person name="Heinz E."/>
            <person name="Brunham R.C."/>
            <person name="Read T.D."/>
            <person name="Bavoil P.M."/>
            <person name="Sachse K."/>
            <person name="Kahane S."/>
            <person name="Friedman M.G."/>
            <person name="Rattei T."/>
            <person name="Myers G.S."/>
            <person name="Horn M."/>
        </authorList>
    </citation>
    <scope>NUCLEOTIDE SEQUENCE [LARGE SCALE GENOMIC DNA]</scope>
    <source>
        <strain evidence="9">ATCC VR-1471 / Z</strain>
    </source>
</reference>
<dbReference type="Pfam" id="PF00732">
    <property type="entry name" value="GMC_oxred_N"/>
    <property type="match status" value="1"/>
</dbReference>
<dbReference type="InterPro" id="IPR000172">
    <property type="entry name" value="GMC_OxRdtase_N"/>
</dbReference>
<dbReference type="eggNOG" id="COG2303">
    <property type="taxonomic scope" value="Bacteria"/>
</dbReference>
<dbReference type="KEGG" id="sng:SNE_A17850"/>
<feature type="domain" description="Glucose-methanol-choline oxidoreductase N-terminal" evidence="6">
    <location>
        <begin position="27"/>
        <end position="286"/>
    </location>
</feature>
<evidence type="ECO:0000256" key="1">
    <source>
        <dbReference type="ARBA" id="ARBA00001974"/>
    </source>
</evidence>
<evidence type="ECO:0000259" key="6">
    <source>
        <dbReference type="Pfam" id="PF00732"/>
    </source>
</evidence>
<dbReference type="EMBL" id="FR872582">
    <property type="protein sequence ID" value="CCB89662.1"/>
    <property type="molecule type" value="Genomic_DNA"/>
</dbReference>
<keyword evidence="3" id="KW-0285">Flavoprotein</keyword>
<evidence type="ECO:0000256" key="4">
    <source>
        <dbReference type="ARBA" id="ARBA00022827"/>
    </source>
</evidence>
<feature type="domain" description="Glucose-methanol-choline oxidoreductase C-terminal" evidence="7">
    <location>
        <begin position="424"/>
        <end position="477"/>
    </location>
</feature>
<dbReference type="GO" id="GO:0050660">
    <property type="term" value="F:flavin adenine dinucleotide binding"/>
    <property type="evidence" value="ECO:0007669"/>
    <property type="project" value="InterPro"/>
</dbReference>
<dbReference type="AlphaFoldDB" id="F8L9V7"/>
<organism evidence="8 9">
    <name type="scientific">Simkania negevensis (strain ATCC VR-1471 / DSM 27360 / Z)</name>
    <dbReference type="NCBI Taxonomy" id="331113"/>
    <lineage>
        <taxon>Bacteria</taxon>
        <taxon>Pseudomonadati</taxon>
        <taxon>Chlamydiota</taxon>
        <taxon>Chlamydiia</taxon>
        <taxon>Parachlamydiales</taxon>
        <taxon>Simkaniaceae</taxon>
        <taxon>Simkania</taxon>
    </lineage>
</organism>
<keyword evidence="4" id="KW-0274">FAD</keyword>
<evidence type="ECO:0000256" key="5">
    <source>
        <dbReference type="ARBA" id="ARBA00023002"/>
    </source>
</evidence>
<dbReference type="RefSeq" id="WP_013944128.1">
    <property type="nucleotide sequence ID" value="NC_015713.1"/>
</dbReference>
<sequence length="489" mass="54025">MADELRLALETPIKVLDQKSSEIDVLVIGSGTAGITTAIALAEKKLGLKIAILEAGPLTLLSHLASSPLKLNERAVSLLQNQITYKTTWSEKEQSLVPNTTGWAAVGGRTLIWRGNVPRFRPEDFQDWPLTYEEFDPYYSRAEKLLSVGVFVNSEGQKVLMKELKKSGFDFRASSVAIDSSCSENGNLPVGFDSSIARLLRSDYLVTFGESPGISLTSEVEVVSLEKKGERIEAVHVVDQRTETPYTLAPKYIVIAAGGIQSVRLVMASKIEENEDVLGCYINDHLLAHAFFRRHSGVWKDRFHLYSPPTAHNPFHFQLCGPLTKEKMEFHKSNLATLPTRWVGWNESGDYLECEIFGRSTSDQNKRLILMDDGIGLSSCKVIHPKSQEDLSVLHSMKNGTKKLAAAMDAELLGWTILPVGIPMHDSGGLRMGTDPETSIVKPSGQFWRIPNLSVADASAWPSQGSANPYLTITAWALKQADELERIIT</sequence>
<dbReference type="Pfam" id="PF05199">
    <property type="entry name" value="GMC_oxred_C"/>
    <property type="match status" value="1"/>
</dbReference>
<dbReference type="InterPro" id="IPR051473">
    <property type="entry name" value="P2Ox-like"/>
</dbReference>
<comment type="cofactor">
    <cofactor evidence="1">
        <name>FAD</name>
        <dbReference type="ChEBI" id="CHEBI:57692"/>
    </cofactor>
</comment>
<dbReference type="InterPro" id="IPR007867">
    <property type="entry name" value="GMC_OxRtase_C"/>
</dbReference>
<protein>
    <submittedName>
        <fullName evidence="8">Uncharacterized protein</fullName>
    </submittedName>
</protein>
<dbReference type="InterPro" id="IPR036188">
    <property type="entry name" value="FAD/NAD-bd_sf"/>
</dbReference>
<dbReference type="Proteomes" id="UP000000496">
    <property type="component" value="Chromosome gsn.131"/>
</dbReference>
<evidence type="ECO:0000313" key="9">
    <source>
        <dbReference type="Proteomes" id="UP000000496"/>
    </source>
</evidence>
<name>F8L9V7_SIMNZ</name>
<proteinExistence type="inferred from homology"/>
<dbReference type="GO" id="GO:0016614">
    <property type="term" value="F:oxidoreductase activity, acting on CH-OH group of donors"/>
    <property type="evidence" value="ECO:0007669"/>
    <property type="project" value="InterPro"/>
</dbReference>
<dbReference type="HOGENOM" id="CLU_469160_0_0_0"/>
<dbReference type="PANTHER" id="PTHR42784:SF1">
    <property type="entry name" value="PYRANOSE 2-OXIDASE"/>
    <property type="match status" value="1"/>
</dbReference>
<gene>
    <name evidence="8" type="ordered locus">SNE_A17850</name>
</gene>
<evidence type="ECO:0000256" key="2">
    <source>
        <dbReference type="ARBA" id="ARBA00010790"/>
    </source>
</evidence>
<evidence type="ECO:0000313" key="8">
    <source>
        <dbReference type="EMBL" id="CCB89662.1"/>
    </source>
</evidence>
<comment type="similarity">
    <text evidence="2">Belongs to the GMC oxidoreductase family.</text>
</comment>
<keyword evidence="9" id="KW-1185">Reference proteome</keyword>
<dbReference type="PANTHER" id="PTHR42784">
    <property type="entry name" value="PYRANOSE 2-OXIDASE"/>
    <property type="match status" value="1"/>
</dbReference>
<reference key="1">
    <citation type="journal article" date="2011" name="Mol. Biol. Evol.">
        <title>Unity in variety -- the pan-genome of the Chlamydiae.</title>
        <authorList>
            <person name="Collingro A."/>
            <person name="Tischler P."/>
            <person name="Weinmaier T."/>
            <person name="Penz T."/>
            <person name="Heinz E."/>
            <person name="Brunham R.C."/>
            <person name="Read T.D."/>
            <person name="Bavoil P.M."/>
            <person name="Sachse K."/>
            <person name="Kahane S."/>
            <person name="Friedman M.G."/>
            <person name="Rattei T."/>
            <person name="Myers G.S.A."/>
            <person name="Horn M."/>
        </authorList>
    </citation>
    <scope>NUCLEOTIDE SEQUENCE</scope>
    <source>
        <strain>Z</strain>
    </source>
</reference>
<accession>F8L9V7</accession>
<keyword evidence="5" id="KW-0560">Oxidoreductase</keyword>